<sequence length="202" mass="22899">MHVTRGQEDVSVIATLVQACLSGFRDASTSLVSADAATKKKLFPYNLSDEIGRFRLWCGNIAAHRVGRSSLDYRLREASHIKERVLELLYNLQRVVLEIIELIRGERLPWEDLSDSESDLSEDELPPVSGEDGTTELQQLMSNVAEIITCLMRLSVAIRNPAPHNQFKESTHIDTSYFEDFDVQHVRGKFPDAEDYLVHRLG</sequence>
<reference evidence="1" key="1">
    <citation type="journal article" date="2020" name="Stud. Mycol.">
        <title>101 Dothideomycetes genomes: a test case for predicting lifestyles and emergence of pathogens.</title>
        <authorList>
            <person name="Haridas S."/>
            <person name="Albert R."/>
            <person name="Binder M."/>
            <person name="Bloem J."/>
            <person name="Labutti K."/>
            <person name="Salamov A."/>
            <person name="Andreopoulos B."/>
            <person name="Baker S."/>
            <person name="Barry K."/>
            <person name="Bills G."/>
            <person name="Bluhm B."/>
            <person name="Cannon C."/>
            <person name="Castanera R."/>
            <person name="Culley D."/>
            <person name="Daum C."/>
            <person name="Ezra D."/>
            <person name="Gonzalez J."/>
            <person name="Henrissat B."/>
            <person name="Kuo A."/>
            <person name="Liang C."/>
            <person name="Lipzen A."/>
            <person name="Lutzoni F."/>
            <person name="Magnuson J."/>
            <person name="Mondo S."/>
            <person name="Nolan M."/>
            <person name="Ohm R."/>
            <person name="Pangilinan J."/>
            <person name="Park H.-J."/>
            <person name="Ramirez L."/>
            <person name="Alfaro M."/>
            <person name="Sun H."/>
            <person name="Tritt A."/>
            <person name="Yoshinaga Y."/>
            <person name="Zwiers L.-H."/>
            <person name="Turgeon B."/>
            <person name="Goodwin S."/>
            <person name="Spatafora J."/>
            <person name="Crous P."/>
            <person name="Grigoriev I."/>
        </authorList>
    </citation>
    <scope>NUCLEOTIDE SEQUENCE</scope>
    <source>
        <strain evidence="1">CBS 627.86</strain>
    </source>
</reference>
<dbReference type="PANTHER" id="PTHR35391:SF7">
    <property type="entry name" value="C2H2-TYPE DOMAIN-CONTAINING PROTEIN"/>
    <property type="match status" value="1"/>
</dbReference>
<accession>A0A6A5ZWL1</accession>
<evidence type="ECO:0000313" key="2">
    <source>
        <dbReference type="Proteomes" id="UP000799770"/>
    </source>
</evidence>
<protein>
    <submittedName>
        <fullName evidence="1">Uncharacterized protein</fullName>
    </submittedName>
</protein>
<dbReference type="AlphaFoldDB" id="A0A6A5ZWL1"/>
<dbReference type="OrthoDB" id="20872at2759"/>
<dbReference type="Proteomes" id="UP000799770">
    <property type="component" value="Unassembled WGS sequence"/>
</dbReference>
<keyword evidence="2" id="KW-1185">Reference proteome</keyword>
<name>A0A6A5ZWL1_9PLEO</name>
<gene>
    <name evidence="1" type="ORF">BDV96DRAFT_481253</name>
</gene>
<dbReference type="PANTHER" id="PTHR35391">
    <property type="entry name" value="C2H2-TYPE DOMAIN-CONTAINING PROTEIN-RELATED"/>
    <property type="match status" value="1"/>
</dbReference>
<proteinExistence type="predicted"/>
<feature type="non-terminal residue" evidence="1">
    <location>
        <position position="202"/>
    </location>
</feature>
<dbReference type="PROSITE" id="PS51257">
    <property type="entry name" value="PROKAR_LIPOPROTEIN"/>
    <property type="match status" value="1"/>
</dbReference>
<dbReference type="EMBL" id="ML977310">
    <property type="protein sequence ID" value="KAF2122661.1"/>
    <property type="molecule type" value="Genomic_DNA"/>
</dbReference>
<organism evidence="1 2">
    <name type="scientific">Lophiotrema nucula</name>
    <dbReference type="NCBI Taxonomy" id="690887"/>
    <lineage>
        <taxon>Eukaryota</taxon>
        <taxon>Fungi</taxon>
        <taxon>Dikarya</taxon>
        <taxon>Ascomycota</taxon>
        <taxon>Pezizomycotina</taxon>
        <taxon>Dothideomycetes</taxon>
        <taxon>Pleosporomycetidae</taxon>
        <taxon>Pleosporales</taxon>
        <taxon>Lophiotremataceae</taxon>
        <taxon>Lophiotrema</taxon>
    </lineage>
</organism>
<evidence type="ECO:0000313" key="1">
    <source>
        <dbReference type="EMBL" id="KAF2122661.1"/>
    </source>
</evidence>